<accession>A0A7Y7PM06</accession>
<reference evidence="3 4" key="1">
    <citation type="submission" date="2020-05" db="EMBL/GenBank/DDBJ databases">
        <title>Hymenobacter terrestris sp. nov. and Hymenobacter lapidiphilus sp. nov., isolated from regoliths in Antarctica.</title>
        <authorList>
            <person name="Sedlacek I."/>
            <person name="Pantucek R."/>
            <person name="Zeman M."/>
            <person name="Holochova P."/>
            <person name="Kralova S."/>
            <person name="Stankova E."/>
            <person name="Sedo O."/>
            <person name="Micenkova L."/>
            <person name="Svec P."/>
            <person name="Gupta V."/>
            <person name="Sood U."/>
            <person name="Korpole U.S."/>
            <person name="Lal R."/>
        </authorList>
    </citation>
    <scope>NUCLEOTIDE SEQUENCE [LARGE SCALE GENOMIC DNA]</scope>
    <source>
        <strain evidence="3 4">P5342</strain>
    </source>
</reference>
<evidence type="ECO:0000313" key="4">
    <source>
        <dbReference type="Proteomes" id="UP000565521"/>
    </source>
</evidence>
<feature type="domain" description="DUF3846" evidence="2">
    <location>
        <begin position="19"/>
        <end position="100"/>
    </location>
</feature>
<evidence type="ECO:0000256" key="1">
    <source>
        <dbReference type="SAM" id="MobiDB-lite"/>
    </source>
</evidence>
<name>A0A7Y7PM06_9BACT</name>
<dbReference type="Proteomes" id="UP000565521">
    <property type="component" value="Unassembled WGS sequence"/>
</dbReference>
<dbReference type="RefSeq" id="WP_176906962.1">
    <property type="nucleotide sequence ID" value="NZ_JABKAU010000004.1"/>
</dbReference>
<keyword evidence="4" id="KW-1185">Reference proteome</keyword>
<evidence type="ECO:0000259" key="2">
    <source>
        <dbReference type="Pfam" id="PF12957"/>
    </source>
</evidence>
<proteinExistence type="predicted"/>
<gene>
    <name evidence="3" type="ORF">HW554_03510</name>
</gene>
<dbReference type="Pfam" id="PF12957">
    <property type="entry name" value="DUF3846"/>
    <property type="match status" value="1"/>
</dbReference>
<dbReference type="InterPro" id="IPR024559">
    <property type="entry name" value="DUF3846"/>
</dbReference>
<feature type="compositionally biased region" description="Polar residues" evidence="1">
    <location>
        <begin position="1"/>
        <end position="10"/>
    </location>
</feature>
<feature type="region of interest" description="Disordered" evidence="1">
    <location>
        <begin position="1"/>
        <end position="26"/>
    </location>
</feature>
<protein>
    <recommendedName>
        <fullName evidence="2">DUF3846 domain-containing protein</fullName>
    </recommendedName>
</protein>
<comment type="caution">
    <text evidence="3">The sequence shown here is derived from an EMBL/GenBank/DDBJ whole genome shotgun (WGS) entry which is preliminary data.</text>
</comment>
<organism evidence="3 4">
    <name type="scientific">Hymenobacter lapidiphilus</name>
    <dbReference type="NCBI Taxonomy" id="2608003"/>
    <lineage>
        <taxon>Bacteria</taxon>
        <taxon>Pseudomonadati</taxon>
        <taxon>Bacteroidota</taxon>
        <taxon>Cytophagia</taxon>
        <taxon>Cytophagales</taxon>
        <taxon>Hymenobacteraceae</taxon>
        <taxon>Hymenobacter</taxon>
    </lineage>
</organism>
<evidence type="ECO:0000313" key="3">
    <source>
        <dbReference type="EMBL" id="NVO30263.1"/>
    </source>
</evidence>
<sequence>MPATATTYQPQLLDPASADPQPVSPENGRSFKLAELYRLLDCQTVEVVRLSKDLILITDEEGKFRNPAYLNLLATYLWYQYQPAARGQDSIVGRALLCHDKQFK</sequence>
<dbReference type="AlphaFoldDB" id="A0A7Y7PM06"/>
<dbReference type="EMBL" id="JABKAU010000004">
    <property type="protein sequence ID" value="NVO30263.1"/>
    <property type="molecule type" value="Genomic_DNA"/>
</dbReference>